<dbReference type="Pfam" id="PF13302">
    <property type="entry name" value="Acetyltransf_3"/>
    <property type="match status" value="1"/>
</dbReference>
<dbReference type="InterPro" id="IPR051531">
    <property type="entry name" value="N-acetyltransferase"/>
</dbReference>
<dbReference type="InterPro" id="IPR016181">
    <property type="entry name" value="Acyl_CoA_acyltransferase"/>
</dbReference>
<organism evidence="2 3">
    <name type="scientific">Clostridium saccharoperbutylacetonicum N1-4(HMT)</name>
    <dbReference type="NCBI Taxonomy" id="931276"/>
    <lineage>
        <taxon>Bacteria</taxon>
        <taxon>Bacillati</taxon>
        <taxon>Bacillota</taxon>
        <taxon>Clostridia</taxon>
        <taxon>Eubacteriales</taxon>
        <taxon>Clostridiaceae</taxon>
        <taxon>Clostridium</taxon>
    </lineage>
</organism>
<proteinExistence type="predicted"/>
<dbReference type="Gene3D" id="3.40.630.30">
    <property type="match status" value="1"/>
</dbReference>
<name>M1MH22_9CLOT</name>
<keyword evidence="3" id="KW-1185">Reference proteome</keyword>
<dbReference type="eggNOG" id="COG1670">
    <property type="taxonomic scope" value="Bacteria"/>
</dbReference>
<evidence type="ECO:0000313" key="3">
    <source>
        <dbReference type="Proteomes" id="UP000011728"/>
    </source>
</evidence>
<dbReference type="PANTHER" id="PTHR43792">
    <property type="entry name" value="GNAT FAMILY, PUTATIVE (AFU_ORTHOLOGUE AFUA_3G00765)-RELATED-RELATED"/>
    <property type="match status" value="1"/>
</dbReference>
<dbReference type="PROSITE" id="PS51186">
    <property type="entry name" value="GNAT"/>
    <property type="match status" value="1"/>
</dbReference>
<gene>
    <name evidence="2" type="ORF">Cspa_c34530</name>
</gene>
<dbReference type="Proteomes" id="UP000011728">
    <property type="component" value="Chromosome"/>
</dbReference>
<dbReference type="RefSeq" id="WP_015393532.1">
    <property type="nucleotide sequence ID" value="NC_020291.1"/>
</dbReference>
<dbReference type="STRING" id="36745.CLSAP_32170"/>
<sequence>MEELRTERLIIRRFLENDGEDLYEYFSNPKVLEFEPYKPFTKHEAYMEAKRRVSDEKFLAVCLKNGKVIGNIYFAKGEFETWEIGYIFNEKYWGNGYATESIFALMKYAFDNLDTRRIIAMCDPKNPNSWKLLERVGMRREGTLLQNIYFFKDEECNPIWKDTYEYAILKSEFSQQ</sequence>
<dbReference type="KEGG" id="csr:Cspa_c34530"/>
<dbReference type="AlphaFoldDB" id="M1MH22"/>
<dbReference type="PANTHER" id="PTHR43792:SF1">
    <property type="entry name" value="N-ACETYLTRANSFERASE DOMAIN-CONTAINING PROTEIN"/>
    <property type="match status" value="1"/>
</dbReference>
<dbReference type="PATRIC" id="fig|931276.5.peg.3477"/>
<evidence type="ECO:0000259" key="1">
    <source>
        <dbReference type="PROSITE" id="PS51186"/>
    </source>
</evidence>
<dbReference type="SUPFAM" id="SSF55729">
    <property type="entry name" value="Acyl-CoA N-acyltransferases (Nat)"/>
    <property type="match status" value="1"/>
</dbReference>
<dbReference type="InterPro" id="IPR000182">
    <property type="entry name" value="GNAT_dom"/>
</dbReference>
<dbReference type="OrthoDB" id="9785602at2"/>
<dbReference type="GO" id="GO:0016747">
    <property type="term" value="F:acyltransferase activity, transferring groups other than amino-acyl groups"/>
    <property type="evidence" value="ECO:0007669"/>
    <property type="project" value="InterPro"/>
</dbReference>
<keyword evidence="2" id="KW-0808">Transferase</keyword>
<protein>
    <submittedName>
        <fullName evidence="2">GCN5-related N-acetyltransferase</fullName>
    </submittedName>
</protein>
<dbReference type="EMBL" id="CP004121">
    <property type="protein sequence ID" value="AGF57214.1"/>
    <property type="molecule type" value="Genomic_DNA"/>
</dbReference>
<dbReference type="CDD" id="cd04301">
    <property type="entry name" value="NAT_SF"/>
    <property type="match status" value="1"/>
</dbReference>
<reference evidence="2 3" key="1">
    <citation type="submission" date="2013-02" db="EMBL/GenBank/DDBJ databases">
        <title>Genome sequence of Clostridium saccharoperbutylacetonicum N1-4(HMT).</title>
        <authorList>
            <person name="Poehlein A."/>
            <person name="Daniel R."/>
        </authorList>
    </citation>
    <scope>NUCLEOTIDE SEQUENCE [LARGE SCALE GENOMIC DNA]</scope>
    <source>
        <strain evidence="3">N1-4(HMT)</strain>
    </source>
</reference>
<dbReference type="HOGENOM" id="CLU_013985_3_6_9"/>
<accession>M1MH22</accession>
<evidence type="ECO:0000313" key="2">
    <source>
        <dbReference type="EMBL" id="AGF57214.1"/>
    </source>
</evidence>
<feature type="domain" description="N-acetyltransferase" evidence="1">
    <location>
        <begin position="9"/>
        <end position="155"/>
    </location>
</feature>